<proteinExistence type="predicted"/>
<evidence type="ECO:0000313" key="2">
    <source>
        <dbReference type="EMBL" id="MFC4653922.1"/>
    </source>
</evidence>
<dbReference type="SUPFAM" id="SSF50891">
    <property type="entry name" value="Cyclophilin-like"/>
    <property type="match status" value="1"/>
</dbReference>
<dbReference type="Pfam" id="PF18050">
    <property type="entry name" value="Cyclophil_like2"/>
    <property type="match status" value="1"/>
</dbReference>
<comment type="caution">
    <text evidence="2">The sequence shown here is derived from an EMBL/GenBank/DDBJ whole genome shotgun (WGS) entry which is preliminary data.</text>
</comment>
<dbReference type="InterPro" id="IPR029000">
    <property type="entry name" value="Cyclophilin-like_dom_sf"/>
</dbReference>
<dbReference type="Gene3D" id="2.40.100.20">
    <property type="match status" value="1"/>
</dbReference>
<protein>
    <submittedName>
        <fullName evidence="2">Cyclophilin-like fold protein</fullName>
    </submittedName>
</protein>
<dbReference type="RefSeq" id="WP_377331525.1">
    <property type="nucleotide sequence ID" value="NZ_JBHSGB010000002.1"/>
</dbReference>
<organism evidence="2 3">
    <name type="scientific">Rheinheimera marina</name>
    <dbReference type="NCBI Taxonomy" id="1774958"/>
    <lineage>
        <taxon>Bacteria</taxon>
        <taxon>Pseudomonadati</taxon>
        <taxon>Pseudomonadota</taxon>
        <taxon>Gammaproteobacteria</taxon>
        <taxon>Chromatiales</taxon>
        <taxon>Chromatiaceae</taxon>
        <taxon>Rheinheimera</taxon>
    </lineage>
</organism>
<name>A0ABV9JHD9_9GAMM</name>
<dbReference type="Proteomes" id="UP001595962">
    <property type="component" value="Unassembled WGS sequence"/>
</dbReference>
<evidence type="ECO:0000259" key="1">
    <source>
        <dbReference type="Pfam" id="PF18050"/>
    </source>
</evidence>
<feature type="domain" description="Cyclophilin-like" evidence="1">
    <location>
        <begin position="7"/>
        <end position="114"/>
    </location>
</feature>
<gene>
    <name evidence="2" type="ORF">ACFO3I_02665</name>
</gene>
<sequence>MTTIRLSVAGKSMTATLTDSAASRDFVQMLPLTLELSDYASTEKIADLPKKLSTAGAAAGYEPSVGDITYYAPWGNLAIFYRDFGYASGLVSLGRIIQGAEHLKFSGSQKVTIEVIASQR</sequence>
<dbReference type="EMBL" id="JBHSGB010000002">
    <property type="protein sequence ID" value="MFC4653922.1"/>
    <property type="molecule type" value="Genomic_DNA"/>
</dbReference>
<accession>A0ABV9JHD9</accession>
<evidence type="ECO:0000313" key="3">
    <source>
        <dbReference type="Proteomes" id="UP001595962"/>
    </source>
</evidence>
<reference evidence="3" key="1">
    <citation type="journal article" date="2019" name="Int. J. Syst. Evol. Microbiol.">
        <title>The Global Catalogue of Microorganisms (GCM) 10K type strain sequencing project: providing services to taxonomists for standard genome sequencing and annotation.</title>
        <authorList>
            <consortium name="The Broad Institute Genomics Platform"/>
            <consortium name="The Broad Institute Genome Sequencing Center for Infectious Disease"/>
            <person name="Wu L."/>
            <person name="Ma J."/>
        </authorList>
    </citation>
    <scope>NUCLEOTIDE SEQUENCE [LARGE SCALE GENOMIC DNA]</scope>
    <source>
        <strain evidence="3">DT28</strain>
    </source>
</reference>
<keyword evidence="3" id="KW-1185">Reference proteome</keyword>
<dbReference type="InterPro" id="IPR041183">
    <property type="entry name" value="Cyclophilin-like"/>
</dbReference>